<keyword evidence="3" id="KW-1185">Reference proteome</keyword>
<evidence type="ECO:0000313" key="2">
    <source>
        <dbReference type="EMBL" id="TFK20559.1"/>
    </source>
</evidence>
<proteinExistence type="predicted"/>
<feature type="region of interest" description="Disordered" evidence="1">
    <location>
        <begin position="1"/>
        <end position="104"/>
    </location>
</feature>
<feature type="compositionally biased region" description="Low complexity" evidence="1">
    <location>
        <begin position="85"/>
        <end position="103"/>
    </location>
</feature>
<feature type="region of interest" description="Disordered" evidence="1">
    <location>
        <begin position="131"/>
        <end position="172"/>
    </location>
</feature>
<dbReference type="EMBL" id="ML210295">
    <property type="protein sequence ID" value="TFK20559.1"/>
    <property type="molecule type" value="Genomic_DNA"/>
</dbReference>
<feature type="compositionally biased region" description="Polar residues" evidence="1">
    <location>
        <begin position="41"/>
        <end position="61"/>
    </location>
</feature>
<feature type="compositionally biased region" description="Basic and acidic residues" evidence="1">
    <location>
        <begin position="148"/>
        <end position="160"/>
    </location>
</feature>
<dbReference type="Proteomes" id="UP000307440">
    <property type="component" value="Unassembled WGS sequence"/>
</dbReference>
<sequence length="252" mass="26967">MSGTSTHGSINTAGAGAAANSTTSAPGGARDIDRGGEPRSPTLTSESHLPQAATSENSSMLVKSLLDSHWNPNRFNPSHWNPSHQQQVPEQEQAQEQAEGSQADDPAIFPAERISVSGIDFCLSSIPATGGTSYHDKELRKSRAKARATNESDSRQKEKSMTPGYASRPASEDQNGTAARWYHWDVWSLGLYSFALLTQLVFSLLPGLMGFRATAVRLRVGLCDSNTPSVLVDDPQSELLKVAACVAVGSQR</sequence>
<evidence type="ECO:0000256" key="1">
    <source>
        <dbReference type="SAM" id="MobiDB-lite"/>
    </source>
</evidence>
<reference evidence="2 3" key="1">
    <citation type="journal article" date="2019" name="Nat. Ecol. Evol.">
        <title>Megaphylogeny resolves global patterns of mushroom evolution.</title>
        <authorList>
            <person name="Varga T."/>
            <person name="Krizsan K."/>
            <person name="Foldi C."/>
            <person name="Dima B."/>
            <person name="Sanchez-Garcia M."/>
            <person name="Sanchez-Ramirez S."/>
            <person name="Szollosi G.J."/>
            <person name="Szarkandi J.G."/>
            <person name="Papp V."/>
            <person name="Albert L."/>
            <person name="Andreopoulos W."/>
            <person name="Angelini C."/>
            <person name="Antonin V."/>
            <person name="Barry K.W."/>
            <person name="Bougher N.L."/>
            <person name="Buchanan P."/>
            <person name="Buyck B."/>
            <person name="Bense V."/>
            <person name="Catcheside P."/>
            <person name="Chovatia M."/>
            <person name="Cooper J."/>
            <person name="Damon W."/>
            <person name="Desjardin D."/>
            <person name="Finy P."/>
            <person name="Geml J."/>
            <person name="Haridas S."/>
            <person name="Hughes K."/>
            <person name="Justo A."/>
            <person name="Karasinski D."/>
            <person name="Kautmanova I."/>
            <person name="Kiss B."/>
            <person name="Kocsube S."/>
            <person name="Kotiranta H."/>
            <person name="LaButti K.M."/>
            <person name="Lechner B.E."/>
            <person name="Liimatainen K."/>
            <person name="Lipzen A."/>
            <person name="Lukacs Z."/>
            <person name="Mihaltcheva S."/>
            <person name="Morgado L.N."/>
            <person name="Niskanen T."/>
            <person name="Noordeloos M.E."/>
            <person name="Ohm R.A."/>
            <person name="Ortiz-Santana B."/>
            <person name="Ovrebo C."/>
            <person name="Racz N."/>
            <person name="Riley R."/>
            <person name="Savchenko A."/>
            <person name="Shiryaev A."/>
            <person name="Soop K."/>
            <person name="Spirin V."/>
            <person name="Szebenyi C."/>
            <person name="Tomsovsky M."/>
            <person name="Tulloss R.E."/>
            <person name="Uehling J."/>
            <person name="Grigoriev I.V."/>
            <person name="Vagvolgyi C."/>
            <person name="Papp T."/>
            <person name="Martin F.M."/>
            <person name="Miettinen O."/>
            <person name="Hibbett D.S."/>
            <person name="Nagy L.G."/>
        </authorList>
    </citation>
    <scope>NUCLEOTIDE SEQUENCE [LARGE SCALE GENOMIC DNA]</scope>
    <source>
        <strain evidence="2 3">CBS 121175</strain>
    </source>
</reference>
<accession>A0A5C3KJS4</accession>
<dbReference type="AlphaFoldDB" id="A0A5C3KJS4"/>
<organism evidence="2 3">
    <name type="scientific">Coprinopsis marcescibilis</name>
    <name type="common">Agaric fungus</name>
    <name type="synonym">Psathyrella marcescibilis</name>
    <dbReference type="NCBI Taxonomy" id="230819"/>
    <lineage>
        <taxon>Eukaryota</taxon>
        <taxon>Fungi</taxon>
        <taxon>Dikarya</taxon>
        <taxon>Basidiomycota</taxon>
        <taxon>Agaricomycotina</taxon>
        <taxon>Agaricomycetes</taxon>
        <taxon>Agaricomycetidae</taxon>
        <taxon>Agaricales</taxon>
        <taxon>Agaricineae</taxon>
        <taxon>Psathyrellaceae</taxon>
        <taxon>Coprinopsis</taxon>
    </lineage>
</organism>
<evidence type="ECO:0000313" key="3">
    <source>
        <dbReference type="Proteomes" id="UP000307440"/>
    </source>
</evidence>
<gene>
    <name evidence="2" type="ORF">FA15DRAFT_658973</name>
</gene>
<feature type="compositionally biased region" description="Polar residues" evidence="1">
    <location>
        <begin position="70"/>
        <end position="84"/>
    </location>
</feature>
<feature type="compositionally biased region" description="Low complexity" evidence="1">
    <location>
        <begin position="8"/>
        <end position="29"/>
    </location>
</feature>
<protein>
    <submittedName>
        <fullName evidence="2">Uncharacterized protein</fullName>
    </submittedName>
</protein>
<name>A0A5C3KJS4_COPMA</name>